<comment type="subcellular location">
    <subcellularLocation>
        <location evidence="1">Cell membrane</location>
        <topology evidence="1">Multi-pass membrane protein</topology>
    </subcellularLocation>
</comment>
<dbReference type="EMBL" id="NDHI03003420">
    <property type="protein sequence ID" value="PNJ56938.1"/>
    <property type="molecule type" value="Genomic_DNA"/>
</dbReference>
<feature type="transmembrane region" description="Helical" evidence="13">
    <location>
        <begin position="26"/>
        <end position="50"/>
    </location>
</feature>
<dbReference type="GO" id="GO:0005886">
    <property type="term" value="C:plasma membrane"/>
    <property type="evidence" value="ECO:0007669"/>
    <property type="project" value="UniProtKB-SubCell"/>
</dbReference>
<dbReference type="InterPro" id="IPR050939">
    <property type="entry name" value="Olfactory_GPCR1"/>
</dbReference>
<dbReference type="SUPFAM" id="SSF81321">
    <property type="entry name" value="Family A G protein-coupled receptor-like"/>
    <property type="match status" value="1"/>
</dbReference>
<evidence type="ECO:0000256" key="13">
    <source>
        <dbReference type="SAM" id="Phobius"/>
    </source>
</evidence>
<keyword evidence="11" id="KW-0325">Glycoprotein</keyword>
<evidence type="ECO:0000256" key="12">
    <source>
        <dbReference type="ARBA" id="ARBA00023224"/>
    </source>
</evidence>
<dbReference type="PANTHER" id="PTHR24242:SF359">
    <property type="entry name" value="ODORANT RECEPTOR-RELATED"/>
    <property type="match status" value="1"/>
</dbReference>
<keyword evidence="6 13" id="KW-1133">Transmembrane helix</keyword>
<dbReference type="AlphaFoldDB" id="A0A2J8VHF1"/>
<accession>A0A2J8VHF1</accession>
<dbReference type="InterPro" id="IPR000725">
    <property type="entry name" value="Olfact_rcpt"/>
</dbReference>
<feature type="transmembrane region" description="Helical" evidence="13">
    <location>
        <begin position="56"/>
        <end position="73"/>
    </location>
</feature>
<sequence length="74" mass="8894">MPRPNFTVVTEFTFEGFPIFEWHHRLILFVFFLVLYLLTLASNAIILTLIRLNHQLHMPMYFFLSVLFLRPVIP</sequence>
<keyword evidence="4 13" id="KW-0812">Transmembrane</keyword>
<comment type="caution">
    <text evidence="14">The sequence shown here is derived from an EMBL/GenBank/DDBJ whole genome shotgun (WGS) entry which is preliminary data.</text>
</comment>
<dbReference type="GO" id="GO:0004930">
    <property type="term" value="F:G protein-coupled receptor activity"/>
    <property type="evidence" value="ECO:0007669"/>
    <property type="project" value="UniProtKB-KW"/>
</dbReference>
<keyword evidence="9" id="KW-1015">Disulfide bond</keyword>
<evidence type="ECO:0000256" key="8">
    <source>
        <dbReference type="ARBA" id="ARBA00023136"/>
    </source>
</evidence>
<protein>
    <submittedName>
        <fullName evidence="14">OR10J4 isoform 1</fullName>
    </submittedName>
</protein>
<keyword evidence="8 13" id="KW-0472">Membrane</keyword>
<evidence type="ECO:0000256" key="10">
    <source>
        <dbReference type="ARBA" id="ARBA00023170"/>
    </source>
</evidence>
<evidence type="ECO:0000256" key="3">
    <source>
        <dbReference type="ARBA" id="ARBA00022606"/>
    </source>
</evidence>
<reference evidence="14" key="1">
    <citation type="submission" date="2017-12" db="EMBL/GenBank/DDBJ databases">
        <title>High-resolution comparative analysis of great ape genomes.</title>
        <authorList>
            <person name="Pollen A."/>
            <person name="Hastie A."/>
            <person name="Hormozdiari F."/>
            <person name="Dougherty M."/>
            <person name="Liu R."/>
            <person name="Chaisson M."/>
            <person name="Hoppe E."/>
            <person name="Hill C."/>
            <person name="Pang A."/>
            <person name="Hillier L."/>
            <person name="Baker C."/>
            <person name="Armstrong J."/>
            <person name="Shendure J."/>
            <person name="Paten B."/>
            <person name="Wilson R."/>
            <person name="Chao H."/>
            <person name="Schneider V."/>
            <person name="Ventura M."/>
            <person name="Kronenberg Z."/>
            <person name="Murali S."/>
            <person name="Gordon D."/>
            <person name="Cantsilieris S."/>
            <person name="Munson K."/>
            <person name="Nelson B."/>
            <person name="Raja A."/>
            <person name="Underwood J."/>
            <person name="Diekhans M."/>
            <person name="Fiddes I."/>
            <person name="Haussler D."/>
            <person name="Eichler E."/>
        </authorList>
    </citation>
    <scope>NUCLEOTIDE SEQUENCE [LARGE SCALE GENOMIC DNA]</scope>
    <source>
        <strain evidence="14">Susie</strain>
    </source>
</reference>
<dbReference type="PANTHER" id="PTHR24242">
    <property type="entry name" value="G-PROTEIN COUPLED RECEPTOR"/>
    <property type="match status" value="1"/>
</dbReference>
<evidence type="ECO:0000256" key="4">
    <source>
        <dbReference type="ARBA" id="ARBA00022692"/>
    </source>
</evidence>
<evidence type="ECO:0000256" key="1">
    <source>
        <dbReference type="ARBA" id="ARBA00004651"/>
    </source>
</evidence>
<name>A0A2J8VHF1_PONAB</name>
<keyword evidence="7" id="KW-0297">G-protein coupled receptor</keyword>
<evidence type="ECO:0000256" key="9">
    <source>
        <dbReference type="ARBA" id="ARBA00023157"/>
    </source>
</evidence>
<evidence type="ECO:0000256" key="6">
    <source>
        <dbReference type="ARBA" id="ARBA00022989"/>
    </source>
</evidence>
<keyword evidence="10" id="KW-0675">Receptor</keyword>
<gene>
    <name evidence="14" type="ORF">CR201_G0019309</name>
</gene>
<evidence type="ECO:0000313" key="14">
    <source>
        <dbReference type="EMBL" id="PNJ56938.1"/>
    </source>
</evidence>
<keyword evidence="2" id="KW-1003">Cell membrane</keyword>
<evidence type="ECO:0000256" key="11">
    <source>
        <dbReference type="ARBA" id="ARBA00023180"/>
    </source>
</evidence>
<keyword evidence="5" id="KW-0552">Olfaction</keyword>
<dbReference type="Pfam" id="PF13853">
    <property type="entry name" value="7tm_4"/>
    <property type="match status" value="1"/>
</dbReference>
<organism evidence="14">
    <name type="scientific">Pongo abelii</name>
    <name type="common">Sumatran orangutan</name>
    <name type="synonym">Pongo pygmaeus abelii</name>
    <dbReference type="NCBI Taxonomy" id="9601"/>
    <lineage>
        <taxon>Eukaryota</taxon>
        <taxon>Metazoa</taxon>
        <taxon>Chordata</taxon>
        <taxon>Craniata</taxon>
        <taxon>Vertebrata</taxon>
        <taxon>Euteleostomi</taxon>
        <taxon>Mammalia</taxon>
        <taxon>Eutheria</taxon>
        <taxon>Euarchontoglires</taxon>
        <taxon>Primates</taxon>
        <taxon>Haplorrhini</taxon>
        <taxon>Catarrhini</taxon>
        <taxon>Hominidae</taxon>
        <taxon>Pongo</taxon>
    </lineage>
</organism>
<keyword evidence="12" id="KW-0807">Transducer</keyword>
<evidence type="ECO:0000256" key="2">
    <source>
        <dbReference type="ARBA" id="ARBA00022475"/>
    </source>
</evidence>
<proteinExistence type="predicted"/>
<keyword evidence="3" id="KW-0716">Sensory transduction</keyword>
<dbReference type="GO" id="GO:0004984">
    <property type="term" value="F:olfactory receptor activity"/>
    <property type="evidence" value="ECO:0007669"/>
    <property type="project" value="InterPro"/>
</dbReference>
<evidence type="ECO:0000256" key="7">
    <source>
        <dbReference type="ARBA" id="ARBA00023040"/>
    </source>
</evidence>
<evidence type="ECO:0000256" key="5">
    <source>
        <dbReference type="ARBA" id="ARBA00022725"/>
    </source>
</evidence>
<dbReference type="Gene3D" id="1.20.1070.10">
    <property type="entry name" value="Rhodopsin 7-helix transmembrane proteins"/>
    <property type="match status" value="1"/>
</dbReference>